<reference evidence="6 7" key="1">
    <citation type="journal article" date="2008" name="Proc. Natl. Acad. Sci. U.S.A.">
        <title>Nitrogen fixation island and rhizosphere competence traits in the genome of root-associated Pseudomonas stutzeri A1501.</title>
        <authorList>
            <person name="Yan Y."/>
            <person name="Yang J."/>
            <person name="Dou Y."/>
            <person name="Chen M."/>
            <person name="Ping S."/>
            <person name="Peng J."/>
            <person name="Lu W."/>
            <person name="Zhang W."/>
            <person name="Yao Z."/>
            <person name="Li H."/>
            <person name="Liu W."/>
            <person name="He S."/>
            <person name="Geng L."/>
            <person name="Zhang X."/>
            <person name="Yang F."/>
            <person name="Yu H."/>
            <person name="Zhan Y."/>
            <person name="Li D."/>
            <person name="Lin Z."/>
            <person name="Wang Y."/>
            <person name="Elmerich C."/>
            <person name="Lin M."/>
            <person name="Jin Q."/>
        </authorList>
    </citation>
    <scope>NUCLEOTIDE SEQUENCE [LARGE SCALE GENOMIC DNA]</scope>
    <source>
        <strain evidence="6 7">A1501</strain>
    </source>
</reference>
<keyword evidence="3" id="KW-0975">Bacterial flagellum</keyword>
<gene>
    <name evidence="6" type="ordered locus">PST_1382</name>
</gene>
<evidence type="ECO:0000259" key="4">
    <source>
        <dbReference type="Pfam" id="PF07238"/>
    </source>
</evidence>
<dbReference type="eggNOG" id="COG5581">
    <property type="taxonomic scope" value="Bacteria"/>
</dbReference>
<dbReference type="InterPro" id="IPR012349">
    <property type="entry name" value="Split_barrel_FMN-bd"/>
</dbReference>
<dbReference type="AlphaFoldDB" id="A4VJC2"/>
<protein>
    <submittedName>
        <fullName evidence="6">Predicted glycosyltransferase</fullName>
    </submittedName>
</protein>
<dbReference type="EMBL" id="CP000304">
    <property type="protein sequence ID" value="ABP79073.1"/>
    <property type="molecule type" value="Genomic_DNA"/>
</dbReference>
<feature type="domain" description="PilZ" evidence="4">
    <location>
        <begin position="124"/>
        <end position="233"/>
    </location>
</feature>
<keyword evidence="7" id="KW-1185">Reference proteome</keyword>
<keyword evidence="2" id="KW-0547">Nucleotide-binding</keyword>
<dbReference type="Gene3D" id="2.30.110.10">
    <property type="entry name" value="Electron Transport, Fmn-binding Protein, Chain A"/>
    <property type="match status" value="1"/>
</dbReference>
<dbReference type="RefSeq" id="WP_011912554.1">
    <property type="nucleotide sequence ID" value="NC_009434.1"/>
</dbReference>
<evidence type="ECO:0000256" key="3">
    <source>
        <dbReference type="ARBA" id="ARBA00023143"/>
    </source>
</evidence>
<dbReference type="InterPro" id="IPR009926">
    <property type="entry name" value="T3SS_YcgR_PilZN"/>
</dbReference>
<dbReference type="GO" id="GO:0035438">
    <property type="term" value="F:cyclic-di-GMP binding"/>
    <property type="evidence" value="ECO:0007669"/>
    <property type="project" value="InterPro"/>
</dbReference>
<dbReference type="Proteomes" id="UP000000233">
    <property type="component" value="Chromosome"/>
</dbReference>
<evidence type="ECO:0000256" key="1">
    <source>
        <dbReference type="ARBA" id="ARBA00022636"/>
    </source>
</evidence>
<proteinExistence type="predicted"/>
<organism evidence="6 7">
    <name type="scientific">Stutzerimonas stutzeri (strain A1501)</name>
    <name type="common">Pseudomonas stutzeri</name>
    <dbReference type="NCBI Taxonomy" id="379731"/>
    <lineage>
        <taxon>Bacteria</taxon>
        <taxon>Pseudomonadati</taxon>
        <taxon>Pseudomonadota</taxon>
        <taxon>Gammaproteobacteria</taxon>
        <taxon>Pseudomonadales</taxon>
        <taxon>Pseudomonadaceae</taxon>
        <taxon>Stutzerimonas</taxon>
    </lineage>
</organism>
<accession>A4VJC2</accession>
<dbReference type="Pfam" id="PF07317">
    <property type="entry name" value="PilZN"/>
    <property type="match status" value="1"/>
</dbReference>
<evidence type="ECO:0000256" key="2">
    <source>
        <dbReference type="ARBA" id="ARBA00022741"/>
    </source>
</evidence>
<evidence type="ECO:0000313" key="6">
    <source>
        <dbReference type="EMBL" id="ABP79073.1"/>
    </source>
</evidence>
<name>A4VJC2_STUS1</name>
<evidence type="ECO:0000259" key="5">
    <source>
        <dbReference type="Pfam" id="PF07317"/>
    </source>
</evidence>
<dbReference type="Pfam" id="PF07238">
    <property type="entry name" value="PilZ"/>
    <property type="match status" value="1"/>
</dbReference>
<evidence type="ECO:0000313" key="7">
    <source>
        <dbReference type="Proteomes" id="UP000000233"/>
    </source>
</evidence>
<dbReference type="KEGG" id="psa:PST_1382"/>
<feature type="domain" description="Type III secretion system flagellar brake protein YcgR PilZN" evidence="5">
    <location>
        <begin position="17"/>
        <end position="121"/>
    </location>
</feature>
<dbReference type="HOGENOM" id="CLU_098282_0_0_6"/>
<dbReference type="SUPFAM" id="SSF141371">
    <property type="entry name" value="PilZ domain-like"/>
    <property type="match status" value="1"/>
</dbReference>
<sequence>MSNPFFDEEGPQPPKLLTAPLEIHANLRPLLDNRTPLIIRFHERNQRYRSFLVELNREKGWIALDELIPTDGERLLLQGEPFHVEGFYEGVRIAWTNNQPAHLAELDDARCYWVPMPTELTYHQRRNAYRAQLKETSTLASLGGASLRKALEGRLLDISATGCKLSIKGDQQGRLQTGQLYELSAKLPFGTVQTAVELRHLVVNEKLDTTFCGLRFHRISGPTQRQIERFVYQLQREARRDVSETPFS</sequence>
<keyword evidence="1" id="KW-0973">c-di-GMP</keyword>
<dbReference type="InterPro" id="IPR009875">
    <property type="entry name" value="PilZ_domain"/>
</dbReference>
<dbReference type="Gene3D" id="2.40.10.220">
    <property type="entry name" value="predicted glycosyltransferase like domains"/>
    <property type="match status" value="1"/>
</dbReference>